<proteinExistence type="predicted"/>
<evidence type="ECO:0000313" key="4">
    <source>
        <dbReference type="Proteomes" id="UP000266841"/>
    </source>
</evidence>
<gene>
    <name evidence="3" type="ORF">THAOC_07566</name>
</gene>
<keyword evidence="1" id="KW-0175">Coiled coil</keyword>
<organism evidence="3 4">
    <name type="scientific">Thalassiosira oceanica</name>
    <name type="common">Marine diatom</name>
    <dbReference type="NCBI Taxonomy" id="159749"/>
    <lineage>
        <taxon>Eukaryota</taxon>
        <taxon>Sar</taxon>
        <taxon>Stramenopiles</taxon>
        <taxon>Ochrophyta</taxon>
        <taxon>Bacillariophyta</taxon>
        <taxon>Coscinodiscophyceae</taxon>
        <taxon>Thalassiosirophycidae</taxon>
        <taxon>Thalassiosirales</taxon>
        <taxon>Thalassiosiraceae</taxon>
        <taxon>Thalassiosira</taxon>
    </lineage>
</organism>
<comment type="caution">
    <text evidence="3">The sequence shown here is derived from an EMBL/GenBank/DDBJ whole genome shotgun (WGS) entry which is preliminary data.</text>
</comment>
<evidence type="ECO:0000313" key="3">
    <source>
        <dbReference type="EMBL" id="EJK71028.1"/>
    </source>
</evidence>
<protein>
    <submittedName>
        <fullName evidence="3">Uncharacterized protein</fullName>
    </submittedName>
</protein>
<dbReference type="AlphaFoldDB" id="K0SX75"/>
<dbReference type="EMBL" id="AGNL01007731">
    <property type="protein sequence ID" value="EJK71028.1"/>
    <property type="molecule type" value="Genomic_DNA"/>
</dbReference>
<feature type="region of interest" description="Disordered" evidence="2">
    <location>
        <begin position="218"/>
        <end position="318"/>
    </location>
</feature>
<feature type="region of interest" description="Disordered" evidence="2">
    <location>
        <begin position="175"/>
        <end position="206"/>
    </location>
</feature>
<keyword evidence="4" id="KW-1185">Reference proteome</keyword>
<accession>K0SX75</accession>
<feature type="compositionally biased region" description="Low complexity" evidence="2">
    <location>
        <begin position="176"/>
        <end position="198"/>
    </location>
</feature>
<evidence type="ECO:0000256" key="2">
    <source>
        <dbReference type="SAM" id="MobiDB-lite"/>
    </source>
</evidence>
<evidence type="ECO:0000256" key="1">
    <source>
        <dbReference type="SAM" id="Coils"/>
    </source>
</evidence>
<feature type="compositionally biased region" description="Basic and acidic residues" evidence="2">
    <location>
        <begin position="19"/>
        <end position="37"/>
    </location>
</feature>
<feature type="region of interest" description="Disordered" evidence="2">
    <location>
        <begin position="1"/>
        <end position="49"/>
    </location>
</feature>
<reference evidence="3 4" key="1">
    <citation type="journal article" date="2012" name="Genome Biol.">
        <title>Genome and low-iron response of an oceanic diatom adapted to chronic iron limitation.</title>
        <authorList>
            <person name="Lommer M."/>
            <person name="Specht M."/>
            <person name="Roy A.S."/>
            <person name="Kraemer L."/>
            <person name="Andreson R."/>
            <person name="Gutowska M.A."/>
            <person name="Wolf J."/>
            <person name="Bergner S.V."/>
            <person name="Schilhabel M.B."/>
            <person name="Klostermeier U.C."/>
            <person name="Beiko R.G."/>
            <person name="Rosenstiel P."/>
            <person name="Hippler M."/>
            <person name="Laroche J."/>
        </authorList>
    </citation>
    <scope>NUCLEOTIDE SEQUENCE [LARGE SCALE GENOMIC DNA]</scope>
    <source>
        <strain evidence="3 4">CCMP1005</strain>
    </source>
</reference>
<sequence>MMIPKLFNRSRRSSMPEEGQPRPDGKIDLRDKLRKTASDLGPSIRPVRRPSIPTTIDFVGATAAAARRESGLSTTDVEAARRESGLTEADAEAAHTVAAQRRDSDISDITLLTFTDEIVETAKQEFLRILHMPENRNLPDEDLDRLLQDIQSNLTQSFKVKAREAFARKMAKLLSEESSSSISNDRSLTTESSATTSSRSDEGGGNLIVVHRTSLCDTAQRPQKRSSDLDRSCSSLGADTVKQGNLSDRQFGGGPIPEGDDYGTEGTTASQPPLDDIPNREDGSARSDAANLGPPPGEFVRANRAGRRPSVQSSHSRASYHDKLDQLILLKLVTAEQQAEIDELNRDLQQAREELAASTQARRLEELEADNRALAEKVDEYQFNANELERDESLRASLNSILIDGPGTFPPRRPPRTTRG</sequence>
<feature type="coiled-coil region" evidence="1">
    <location>
        <begin position="334"/>
        <end position="391"/>
    </location>
</feature>
<feature type="region of interest" description="Disordered" evidence="2">
    <location>
        <begin position="401"/>
        <end position="420"/>
    </location>
</feature>
<name>K0SX75_THAOC</name>
<dbReference type="Proteomes" id="UP000266841">
    <property type="component" value="Unassembled WGS sequence"/>
</dbReference>